<dbReference type="OMA" id="VIFQKSG"/>
<dbReference type="SUPFAM" id="SSF54928">
    <property type="entry name" value="RNA-binding domain, RBD"/>
    <property type="match status" value="3"/>
</dbReference>
<name>D3B4Z4_HETP5</name>
<dbReference type="PROSITE" id="PS50102">
    <property type="entry name" value="RRM"/>
    <property type="match status" value="3"/>
</dbReference>
<feature type="compositionally biased region" description="Low complexity" evidence="4">
    <location>
        <begin position="1"/>
        <end position="14"/>
    </location>
</feature>
<feature type="domain" description="RRM" evidence="5">
    <location>
        <begin position="139"/>
        <end position="215"/>
    </location>
</feature>
<dbReference type="InterPro" id="IPR000504">
    <property type="entry name" value="RRM_dom"/>
</dbReference>
<dbReference type="FunFam" id="3.30.70.330:FF:000341">
    <property type="entry name" value="Hephaestus, isoform C"/>
    <property type="match status" value="1"/>
</dbReference>
<dbReference type="Pfam" id="PF00076">
    <property type="entry name" value="RRM_1"/>
    <property type="match status" value="1"/>
</dbReference>
<dbReference type="Proteomes" id="UP000001396">
    <property type="component" value="Unassembled WGS sequence"/>
</dbReference>
<dbReference type="Pfam" id="PF13893">
    <property type="entry name" value="RRM_5"/>
    <property type="match status" value="1"/>
</dbReference>
<dbReference type="InParanoid" id="D3B4Z4"/>
<feature type="compositionally biased region" description="Polar residues" evidence="4">
    <location>
        <begin position="398"/>
        <end position="416"/>
    </location>
</feature>
<feature type="domain" description="RRM" evidence="5">
    <location>
        <begin position="291"/>
        <end position="365"/>
    </location>
</feature>
<dbReference type="CDD" id="cd12421">
    <property type="entry name" value="RRM1_PTBP1_hnRNPL_like"/>
    <property type="match status" value="1"/>
</dbReference>
<dbReference type="Pfam" id="PF11835">
    <property type="entry name" value="RRM_8"/>
    <property type="match status" value="1"/>
</dbReference>
<dbReference type="EMBL" id="ADBJ01000010">
    <property type="protein sequence ID" value="EFA84392.1"/>
    <property type="molecule type" value="Genomic_DNA"/>
</dbReference>
<dbReference type="GO" id="GO:0003723">
    <property type="term" value="F:RNA binding"/>
    <property type="evidence" value="ECO:0007669"/>
    <property type="project" value="UniProtKB-UniRule"/>
</dbReference>
<gene>
    <name evidence="6" type="ORF">PPL_03470</name>
</gene>
<evidence type="ECO:0000313" key="6">
    <source>
        <dbReference type="EMBL" id="EFA84392.1"/>
    </source>
</evidence>
<feature type="region of interest" description="Disordered" evidence="4">
    <location>
        <begin position="1"/>
        <end position="46"/>
    </location>
</feature>
<dbReference type="AlphaFoldDB" id="D3B4Z4"/>
<evidence type="ECO:0000313" key="7">
    <source>
        <dbReference type="Proteomes" id="UP000001396"/>
    </source>
</evidence>
<feature type="domain" description="RRM" evidence="5">
    <location>
        <begin position="49"/>
        <end position="123"/>
    </location>
</feature>
<dbReference type="InterPro" id="IPR035979">
    <property type="entry name" value="RBD_domain_sf"/>
</dbReference>
<feature type="compositionally biased region" description="Polar residues" evidence="4">
    <location>
        <begin position="15"/>
        <end position="29"/>
    </location>
</feature>
<feature type="region of interest" description="Disordered" evidence="4">
    <location>
        <begin position="362"/>
        <end position="381"/>
    </location>
</feature>
<dbReference type="InterPro" id="IPR012677">
    <property type="entry name" value="Nucleotide-bd_a/b_plait_sf"/>
</dbReference>
<sequence length="468" mass="52350">MSLSTTTTTTTTTTNDMMSNKRSLEYQSSEDYEQSKSKKQKNYTPTPSKVVHLRNLPIDCTEHEIMALASPFGQVEHILILKGKSQGFIQMADLTSATAFIQFYTTIQGSIRSKNFFVQYSNREEITSYSSVETPNNILLVTISNIIYPVTIDVLYQLFSKYGSVLKILIFSKSGNFQSLIQLHTTDSAINAKRELDGQNIYNGCCTLKIQYSSLNNLRIKYNNDKSRDFTNPTLLPGTTSLLSNPIGFGISPAPTAVIQHQHQHQHQQALAIPQMVPHVGAFIPQVTGNTVLIVGGLPTKDVTPDDLFTLFGVYGDPLRVKIMFNKKDTALIQMNLPQQADLAIQYLNNVPFRGHTIRVNPSKHNSISLPKSGDTHGELTKDYTGSTTHRFKLPGSKNYQNIHPPSPTLHLSNLPQDPNIEELYHLQRPPQSNPISNSPHLQLQQQHNNLNQEGKTDGEPFVSIYVK</sequence>
<accession>D3B4Z4</accession>
<comment type="caution">
    <text evidence="6">The sequence shown here is derived from an EMBL/GenBank/DDBJ whole genome shotgun (WGS) entry which is preliminary data.</text>
</comment>
<evidence type="ECO:0000256" key="2">
    <source>
        <dbReference type="ARBA" id="ARBA00022884"/>
    </source>
</evidence>
<evidence type="ECO:0000256" key="3">
    <source>
        <dbReference type="PROSITE-ProRule" id="PRU00176"/>
    </source>
</evidence>
<reference evidence="6 7" key="1">
    <citation type="journal article" date="2011" name="Genome Res.">
        <title>Phylogeny-wide analysis of social amoeba genomes highlights ancient origins for complex intercellular communication.</title>
        <authorList>
            <person name="Heidel A.J."/>
            <person name="Lawal H.M."/>
            <person name="Felder M."/>
            <person name="Schilde C."/>
            <person name="Helps N.R."/>
            <person name="Tunggal B."/>
            <person name="Rivero F."/>
            <person name="John U."/>
            <person name="Schleicher M."/>
            <person name="Eichinger L."/>
            <person name="Platzer M."/>
            <person name="Noegel A.A."/>
            <person name="Schaap P."/>
            <person name="Gloeckner G."/>
        </authorList>
    </citation>
    <scope>NUCLEOTIDE SEQUENCE [LARGE SCALE GENOMIC DNA]</scope>
    <source>
        <strain evidence="7">ATCC 26659 / Pp 5 / PN500</strain>
    </source>
</reference>
<dbReference type="FunCoup" id="D3B4Z4">
    <property type="interactions" value="107"/>
</dbReference>
<organism evidence="6 7">
    <name type="scientific">Heterostelium pallidum (strain ATCC 26659 / Pp 5 / PN500)</name>
    <name type="common">Cellular slime mold</name>
    <name type="synonym">Polysphondylium pallidum</name>
    <dbReference type="NCBI Taxonomy" id="670386"/>
    <lineage>
        <taxon>Eukaryota</taxon>
        <taxon>Amoebozoa</taxon>
        <taxon>Evosea</taxon>
        <taxon>Eumycetozoa</taxon>
        <taxon>Dictyostelia</taxon>
        <taxon>Acytosteliales</taxon>
        <taxon>Acytosteliaceae</taxon>
        <taxon>Heterostelium</taxon>
    </lineage>
</organism>
<dbReference type="RefSeq" id="XP_020436506.1">
    <property type="nucleotide sequence ID" value="XM_020574434.1"/>
</dbReference>
<dbReference type="InterPro" id="IPR021790">
    <property type="entry name" value="PTBP1-like_RRM2"/>
</dbReference>
<keyword evidence="2 3" id="KW-0694">RNA-binding</keyword>
<proteinExistence type="predicted"/>
<protein>
    <submittedName>
        <fullName evidence="6">RNA-binding region RNP-1 domain-containing protein</fullName>
    </submittedName>
</protein>
<dbReference type="CDD" id="cd12423">
    <property type="entry name" value="RRM3_PTBP1_like"/>
    <property type="match status" value="1"/>
</dbReference>
<evidence type="ECO:0000256" key="4">
    <source>
        <dbReference type="SAM" id="MobiDB-lite"/>
    </source>
</evidence>
<keyword evidence="7" id="KW-1185">Reference proteome</keyword>
<dbReference type="SMART" id="SM00360">
    <property type="entry name" value="RRM"/>
    <property type="match status" value="3"/>
</dbReference>
<evidence type="ECO:0000256" key="1">
    <source>
        <dbReference type="ARBA" id="ARBA00022737"/>
    </source>
</evidence>
<dbReference type="GeneID" id="31358990"/>
<keyword evidence="1" id="KW-0677">Repeat</keyword>
<evidence type="ECO:0000259" key="5">
    <source>
        <dbReference type="PROSITE" id="PS50102"/>
    </source>
</evidence>
<dbReference type="Gene3D" id="3.30.70.330">
    <property type="match status" value="3"/>
</dbReference>
<dbReference type="PANTHER" id="PTHR15592">
    <property type="entry name" value="MATRIN 3/NUCLEAR PROTEIN 220-RELATED"/>
    <property type="match status" value="1"/>
</dbReference>
<feature type="region of interest" description="Disordered" evidence="4">
    <location>
        <begin position="396"/>
        <end position="416"/>
    </location>
</feature>
<dbReference type="STRING" id="670386.D3B4Z4"/>